<keyword evidence="7" id="KW-1185">Reference proteome</keyword>
<sequence length="133" mass="14027">MPTGGCFCGAVRYSFTGEPVGKAICHCLNCRKISGTAYSTNVLIPADAFTVTAGTPKTYTWVGGSGKPITSFLCGDCGSTMWIAAHSGMKVVKAGTLDDADALDLAKPQAEIFVTRRANWVQEIQGAAQKEEM</sequence>
<evidence type="ECO:0000256" key="2">
    <source>
        <dbReference type="ARBA" id="ARBA00022723"/>
    </source>
</evidence>
<keyword evidence="4" id="KW-0456">Lyase</keyword>
<evidence type="ECO:0000313" key="6">
    <source>
        <dbReference type="EMBL" id="TRM58527.1"/>
    </source>
</evidence>
<protein>
    <submittedName>
        <fullName evidence="6">Mss4-like protein</fullName>
    </submittedName>
</protein>
<dbReference type="PROSITE" id="PS51891">
    <property type="entry name" value="CENP_V_GFA"/>
    <property type="match status" value="1"/>
</dbReference>
<name>A0A550C151_9AGAR</name>
<dbReference type="Proteomes" id="UP000320762">
    <property type="component" value="Unassembled WGS sequence"/>
</dbReference>
<evidence type="ECO:0000256" key="1">
    <source>
        <dbReference type="ARBA" id="ARBA00005495"/>
    </source>
</evidence>
<dbReference type="AlphaFoldDB" id="A0A550C151"/>
<comment type="caution">
    <text evidence="6">The sequence shown here is derived from an EMBL/GenBank/DDBJ whole genome shotgun (WGS) entry which is preliminary data.</text>
</comment>
<evidence type="ECO:0000256" key="3">
    <source>
        <dbReference type="ARBA" id="ARBA00022833"/>
    </source>
</evidence>
<proteinExistence type="inferred from homology"/>
<evidence type="ECO:0000313" key="7">
    <source>
        <dbReference type="Proteomes" id="UP000320762"/>
    </source>
</evidence>
<dbReference type="STRING" id="97359.A0A550C151"/>
<dbReference type="Gene3D" id="3.90.1590.10">
    <property type="entry name" value="glutathione-dependent formaldehyde- activating enzyme (gfa)"/>
    <property type="match status" value="1"/>
</dbReference>
<organism evidence="6 7">
    <name type="scientific">Schizophyllum amplum</name>
    <dbReference type="NCBI Taxonomy" id="97359"/>
    <lineage>
        <taxon>Eukaryota</taxon>
        <taxon>Fungi</taxon>
        <taxon>Dikarya</taxon>
        <taxon>Basidiomycota</taxon>
        <taxon>Agaricomycotina</taxon>
        <taxon>Agaricomycetes</taxon>
        <taxon>Agaricomycetidae</taxon>
        <taxon>Agaricales</taxon>
        <taxon>Schizophyllaceae</taxon>
        <taxon>Schizophyllum</taxon>
    </lineage>
</organism>
<dbReference type="EMBL" id="VDMD01000035">
    <property type="protein sequence ID" value="TRM58527.1"/>
    <property type="molecule type" value="Genomic_DNA"/>
</dbReference>
<dbReference type="PANTHER" id="PTHR33337:SF30">
    <property type="entry name" value="DUF636 DOMAIN PROTEIN (AFU_ORTHOLOGUE AFUA_1G03180)"/>
    <property type="match status" value="1"/>
</dbReference>
<accession>A0A550C151</accession>
<dbReference type="InterPro" id="IPR006913">
    <property type="entry name" value="CENP-V/GFA"/>
</dbReference>
<reference evidence="6 7" key="1">
    <citation type="journal article" date="2019" name="New Phytol.">
        <title>Comparative genomics reveals unique wood-decay strategies and fruiting body development in the Schizophyllaceae.</title>
        <authorList>
            <person name="Almasi E."/>
            <person name="Sahu N."/>
            <person name="Krizsan K."/>
            <person name="Balint B."/>
            <person name="Kovacs G.M."/>
            <person name="Kiss B."/>
            <person name="Cseklye J."/>
            <person name="Drula E."/>
            <person name="Henrissat B."/>
            <person name="Nagy I."/>
            <person name="Chovatia M."/>
            <person name="Adam C."/>
            <person name="LaButti K."/>
            <person name="Lipzen A."/>
            <person name="Riley R."/>
            <person name="Grigoriev I.V."/>
            <person name="Nagy L.G."/>
        </authorList>
    </citation>
    <scope>NUCLEOTIDE SEQUENCE [LARGE SCALE GENOMIC DNA]</scope>
    <source>
        <strain evidence="6 7">NL-1724</strain>
    </source>
</reference>
<evidence type="ECO:0000256" key="4">
    <source>
        <dbReference type="ARBA" id="ARBA00023239"/>
    </source>
</evidence>
<keyword evidence="3" id="KW-0862">Zinc</keyword>
<evidence type="ECO:0000259" key="5">
    <source>
        <dbReference type="PROSITE" id="PS51891"/>
    </source>
</evidence>
<dbReference type="Pfam" id="PF04828">
    <property type="entry name" value="GFA"/>
    <property type="match status" value="1"/>
</dbReference>
<keyword evidence="2" id="KW-0479">Metal-binding</keyword>
<dbReference type="SUPFAM" id="SSF51316">
    <property type="entry name" value="Mss4-like"/>
    <property type="match status" value="1"/>
</dbReference>
<comment type="similarity">
    <text evidence="1">Belongs to the Gfa family.</text>
</comment>
<dbReference type="OrthoDB" id="428768at2759"/>
<dbReference type="GO" id="GO:0016846">
    <property type="term" value="F:carbon-sulfur lyase activity"/>
    <property type="evidence" value="ECO:0007669"/>
    <property type="project" value="InterPro"/>
</dbReference>
<gene>
    <name evidence="6" type="ORF">BD626DRAFT_550715</name>
</gene>
<dbReference type="PANTHER" id="PTHR33337">
    <property type="entry name" value="GFA DOMAIN-CONTAINING PROTEIN"/>
    <property type="match status" value="1"/>
</dbReference>
<feature type="domain" description="CENP-V/GFA" evidence="5">
    <location>
        <begin position="2"/>
        <end position="121"/>
    </location>
</feature>
<dbReference type="InterPro" id="IPR011057">
    <property type="entry name" value="Mss4-like_sf"/>
</dbReference>
<dbReference type="GO" id="GO:0046872">
    <property type="term" value="F:metal ion binding"/>
    <property type="evidence" value="ECO:0007669"/>
    <property type="project" value="UniProtKB-KW"/>
</dbReference>